<sequence>MESLKDNIEQQQLICHGPMAKLVGEDINVKQLINTEMIIEIAKERNLVRQHAKDAILKTQVEKKYQQHKHKSRDVSREHLFCHIDNKEDIRCDYDKRIKVSLKAIRSTVSVKDEYKLKFHDYGHRACAEYSSSLLKIAVRYSEFNM</sequence>
<dbReference type="Proteomes" id="UP000078200">
    <property type="component" value="Unassembled WGS sequence"/>
</dbReference>
<dbReference type="VEuPathDB" id="VectorBase:GAUT049813"/>
<dbReference type="AlphaFoldDB" id="A0A1A9VWD4"/>
<name>A0A1A9VWD4_GLOAU</name>
<evidence type="ECO:0000313" key="1">
    <source>
        <dbReference type="EnsemblMetazoa" id="GAUT049813-PA"/>
    </source>
</evidence>
<accession>A0A1A9VWD4</accession>
<reference evidence="1" key="1">
    <citation type="submission" date="2020-05" db="UniProtKB">
        <authorList>
            <consortium name="EnsemblMetazoa"/>
        </authorList>
    </citation>
    <scope>IDENTIFICATION</scope>
    <source>
        <strain evidence="1">TTRI</strain>
    </source>
</reference>
<keyword evidence="2" id="KW-1185">Reference proteome</keyword>
<protein>
    <submittedName>
        <fullName evidence="1">Uncharacterized protein</fullName>
    </submittedName>
</protein>
<evidence type="ECO:0000313" key="2">
    <source>
        <dbReference type="Proteomes" id="UP000078200"/>
    </source>
</evidence>
<organism evidence="1 2">
    <name type="scientific">Glossina austeni</name>
    <name type="common">Savannah tsetse fly</name>
    <dbReference type="NCBI Taxonomy" id="7395"/>
    <lineage>
        <taxon>Eukaryota</taxon>
        <taxon>Metazoa</taxon>
        <taxon>Ecdysozoa</taxon>
        <taxon>Arthropoda</taxon>
        <taxon>Hexapoda</taxon>
        <taxon>Insecta</taxon>
        <taxon>Pterygota</taxon>
        <taxon>Neoptera</taxon>
        <taxon>Endopterygota</taxon>
        <taxon>Diptera</taxon>
        <taxon>Brachycera</taxon>
        <taxon>Muscomorpha</taxon>
        <taxon>Hippoboscoidea</taxon>
        <taxon>Glossinidae</taxon>
        <taxon>Glossina</taxon>
    </lineage>
</organism>
<proteinExistence type="predicted"/>
<dbReference type="EnsemblMetazoa" id="GAUT049813-RA">
    <property type="protein sequence ID" value="GAUT049813-PA"/>
    <property type="gene ID" value="GAUT049813"/>
</dbReference>